<feature type="compositionally biased region" description="Low complexity" evidence="11">
    <location>
        <begin position="173"/>
        <end position="187"/>
    </location>
</feature>
<dbReference type="InterPro" id="IPR036378">
    <property type="entry name" value="FAS1_dom_sf"/>
</dbReference>
<evidence type="ECO:0000256" key="1">
    <source>
        <dbReference type="ARBA" id="ARBA00004609"/>
    </source>
</evidence>
<feature type="region of interest" description="Disordered" evidence="11">
    <location>
        <begin position="173"/>
        <end position="289"/>
    </location>
</feature>
<evidence type="ECO:0000256" key="3">
    <source>
        <dbReference type="ARBA" id="ARBA00022475"/>
    </source>
</evidence>
<keyword evidence="7 12" id="KW-0472">Membrane</keyword>
<keyword evidence="6" id="KW-0654">Proteoglycan</keyword>
<feature type="compositionally biased region" description="Low complexity" evidence="11">
    <location>
        <begin position="195"/>
        <end position="213"/>
    </location>
</feature>
<comment type="similarity">
    <text evidence="2">Belongs to the fasciclin-like AGP family.</text>
</comment>
<accession>A0A2N9G953</accession>
<gene>
    <name evidence="15" type="ORF">FSB_LOCUS23877</name>
</gene>
<sequence length="313" mass="31328">MSSTIPSLFLTFFLLLSSANAFNITKILSQQPDFSTFNNYLTQTQLASEINSRQTITVFVVENGAMSSLSGKPMDVIKKVLSLHVVLDYYDVQKLQQLPNKTTMLTTLFQSSGQASGKLGFLNVTAANTGGVTIASAAGSGVGASVVKAVVSQPYNISVVQISSAIMPSAIISSSPPSSSPTPHTSPAKPPSAAPPKASKAPTASPPKSGKAPTPSEAHPNATAPSANAPTDANAPAADAPTDANASAADAPATTADSPAGSPPQGAANGPTADGPAGDAADAPKGSTAANSGISFVVVMTILCSTLFVGSIM</sequence>
<evidence type="ECO:0000313" key="15">
    <source>
        <dbReference type="EMBL" id="SPC95995.1"/>
    </source>
</evidence>
<name>A0A2N9G953_FAGSY</name>
<dbReference type="GO" id="GO:0005886">
    <property type="term" value="C:plasma membrane"/>
    <property type="evidence" value="ECO:0007669"/>
    <property type="project" value="UniProtKB-SubCell"/>
</dbReference>
<keyword evidence="4" id="KW-0336">GPI-anchor</keyword>
<dbReference type="Pfam" id="PF02469">
    <property type="entry name" value="Fasciclin"/>
    <property type="match status" value="1"/>
</dbReference>
<reference evidence="15" key="1">
    <citation type="submission" date="2018-02" db="EMBL/GenBank/DDBJ databases">
        <authorList>
            <person name="Cohen D.B."/>
            <person name="Kent A.D."/>
        </authorList>
    </citation>
    <scope>NUCLEOTIDE SEQUENCE</scope>
</reference>
<dbReference type="PANTHER" id="PTHR32382">
    <property type="entry name" value="FASCICLIN-LIKE ARABINOGALACTAN PROTEIN"/>
    <property type="match status" value="1"/>
</dbReference>
<dbReference type="SUPFAM" id="SSF82153">
    <property type="entry name" value="FAS1 domain"/>
    <property type="match status" value="1"/>
</dbReference>
<protein>
    <recommendedName>
        <fullName evidence="14">FAS1 domain-containing protein</fullName>
    </recommendedName>
</protein>
<evidence type="ECO:0000256" key="11">
    <source>
        <dbReference type="SAM" id="MobiDB-lite"/>
    </source>
</evidence>
<evidence type="ECO:0000256" key="8">
    <source>
        <dbReference type="ARBA" id="ARBA00023180"/>
    </source>
</evidence>
<keyword evidence="12" id="KW-0812">Transmembrane</keyword>
<evidence type="ECO:0000256" key="10">
    <source>
        <dbReference type="ARBA" id="ARBA00024686"/>
    </source>
</evidence>
<dbReference type="PANTHER" id="PTHR32382:SF6">
    <property type="entry name" value="FASCICLIN-LIKE ARABINOGALACTAN PROTEIN 14"/>
    <property type="match status" value="1"/>
</dbReference>
<evidence type="ECO:0000256" key="2">
    <source>
        <dbReference type="ARBA" id="ARBA00007843"/>
    </source>
</evidence>
<feature type="domain" description="FAS1" evidence="14">
    <location>
        <begin position="21"/>
        <end position="151"/>
    </location>
</feature>
<feature type="transmembrane region" description="Helical" evidence="12">
    <location>
        <begin position="293"/>
        <end position="312"/>
    </location>
</feature>
<organism evidence="15">
    <name type="scientific">Fagus sylvatica</name>
    <name type="common">Beechnut</name>
    <dbReference type="NCBI Taxonomy" id="28930"/>
    <lineage>
        <taxon>Eukaryota</taxon>
        <taxon>Viridiplantae</taxon>
        <taxon>Streptophyta</taxon>
        <taxon>Embryophyta</taxon>
        <taxon>Tracheophyta</taxon>
        <taxon>Spermatophyta</taxon>
        <taxon>Magnoliopsida</taxon>
        <taxon>eudicotyledons</taxon>
        <taxon>Gunneridae</taxon>
        <taxon>Pentapetalae</taxon>
        <taxon>rosids</taxon>
        <taxon>fabids</taxon>
        <taxon>Fagales</taxon>
        <taxon>Fagaceae</taxon>
        <taxon>Fagus</taxon>
    </lineage>
</organism>
<feature type="signal peptide" evidence="13">
    <location>
        <begin position="1"/>
        <end position="21"/>
    </location>
</feature>
<comment type="function">
    <text evidence="10">May be a cell surface adhesion protein.</text>
</comment>
<keyword evidence="9" id="KW-0449">Lipoprotein</keyword>
<evidence type="ECO:0000256" key="7">
    <source>
        <dbReference type="ARBA" id="ARBA00023136"/>
    </source>
</evidence>
<keyword evidence="12" id="KW-1133">Transmembrane helix</keyword>
<evidence type="ECO:0000256" key="13">
    <source>
        <dbReference type="SAM" id="SignalP"/>
    </source>
</evidence>
<evidence type="ECO:0000256" key="12">
    <source>
        <dbReference type="SAM" id="Phobius"/>
    </source>
</evidence>
<keyword evidence="8" id="KW-0325">Glycoprotein</keyword>
<keyword evidence="3" id="KW-1003">Cell membrane</keyword>
<dbReference type="AlphaFoldDB" id="A0A2N9G953"/>
<evidence type="ECO:0000256" key="4">
    <source>
        <dbReference type="ARBA" id="ARBA00022622"/>
    </source>
</evidence>
<comment type="subcellular location">
    <subcellularLocation>
        <location evidence="1">Cell membrane</location>
        <topology evidence="1">Lipid-anchor</topology>
        <topology evidence="1">GPI-anchor</topology>
    </subcellularLocation>
</comment>
<dbReference type="FunFam" id="2.30.180.10:FF:000015">
    <property type="entry name" value="Fasciclin-like arabinogalactan protein 3"/>
    <property type="match status" value="1"/>
</dbReference>
<dbReference type="PROSITE" id="PS50213">
    <property type="entry name" value="FAS1"/>
    <property type="match status" value="1"/>
</dbReference>
<dbReference type="EMBL" id="OIVN01001624">
    <property type="protein sequence ID" value="SPC95995.1"/>
    <property type="molecule type" value="Genomic_DNA"/>
</dbReference>
<proteinExistence type="inferred from homology"/>
<dbReference type="GO" id="GO:0098552">
    <property type="term" value="C:side of membrane"/>
    <property type="evidence" value="ECO:0007669"/>
    <property type="project" value="UniProtKB-KW"/>
</dbReference>
<feature type="compositionally biased region" description="Low complexity" evidence="11">
    <location>
        <begin position="220"/>
        <end position="286"/>
    </location>
</feature>
<evidence type="ECO:0000256" key="5">
    <source>
        <dbReference type="ARBA" id="ARBA00022729"/>
    </source>
</evidence>
<feature type="chain" id="PRO_5014847847" description="FAS1 domain-containing protein" evidence="13">
    <location>
        <begin position="22"/>
        <end position="313"/>
    </location>
</feature>
<dbReference type="InterPro" id="IPR000782">
    <property type="entry name" value="FAS1_domain"/>
</dbReference>
<evidence type="ECO:0000259" key="14">
    <source>
        <dbReference type="PROSITE" id="PS50213"/>
    </source>
</evidence>
<evidence type="ECO:0000256" key="9">
    <source>
        <dbReference type="ARBA" id="ARBA00023288"/>
    </source>
</evidence>
<dbReference type="Gene3D" id="2.30.180.10">
    <property type="entry name" value="FAS1 domain"/>
    <property type="match status" value="1"/>
</dbReference>
<keyword evidence="5 13" id="KW-0732">Signal</keyword>
<dbReference type="InterPro" id="IPR033254">
    <property type="entry name" value="Plant_FLA"/>
</dbReference>
<evidence type="ECO:0000256" key="6">
    <source>
        <dbReference type="ARBA" id="ARBA00022974"/>
    </source>
</evidence>